<evidence type="ECO:0000256" key="6">
    <source>
        <dbReference type="ARBA" id="ARBA00022801"/>
    </source>
</evidence>
<feature type="binding site" evidence="13">
    <location>
        <position position="443"/>
    </location>
    <ligand>
        <name>Zn(2+)</name>
        <dbReference type="ChEBI" id="CHEBI:29105"/>
        <label>2</label>
    </ligand>
</feature>
<keyword evidence="10 12" id="KW-0326">Glycosidase</keyword>
<dbReference type="GO" id="GO:0016798">
    <property type="term" value="F:hydrolase activity, acting on glycosyl bonds"/>
    <property type="evidence" value="ECO:0007669"/>
    <property type="project" value="UniProtKB-KW"/>
</dbReference>
<feature type="disulfide bond" evidence="14">
    <location>
        <begin position="602"/>
        <end position="606"/>
    </location>
</feature>
<dbReference type="AlphaFoldDB" id="A0AAV2I966"/>
<keyword evidence="9" id="KW-0325">Glycoprotein</keyword>
<dbReference type="SUPFAM" id="SSF47862">
    <property type="entry name" value="Saposin"/>
    <property type="match status" value="1"/>
</dbReference>
<feature type="binding site" evidence="13">
    <location>
        <position position="337"/>
    </location>
    <ligand>
        <name>Zn(2+)</name>
        <dbReference type="ChEBI" id="CHEBI:29105"/>
        <label>2</label>
    </ligand>
</feature>
<feature type="chain" id="PRO_5043528045" description="Sphingomyelin phosphodiesterase" evidence="16">
    <location>
        <begin position="21"/>
        <end position="632"/>
    </location>
</feature>
<evidence type="ECO:0000256" key="4">
    <source>
        <dbReference type="ARBA" id="ARBA00022723"/>
    </source>
</evidence>
<feature type="binding site" evidence="13">
    <location>
        <position position="217"/>
    </location>
    <ligand>
        <name>Zn(2+)</name>
        <dbReference type="ChEBI" id="CHEBI:29105"/>
        <label>1</label>
    </ligand>
</feature>
<evidence type="ECO:0000256" key="8">
    <source>
        <dbReference type="ARBA" id="ARBA00023157"/>
    </source>
</evidence>
<feature type="signal peptide" evidence="16">
    <location>
        <begin position="1"/>
        <end position="20"/>
    </location>
</feature>
<keyword evidence="4 13" id="KW-0479">Metal-binding</keyword>
<evidence type="ECO:0000259" key="17">
    <source>
        <dbReference type="PROSITE" id="PS50015"/>
    </source>
</evidence>
<dbReference type="SMART" id="SM00741">
    <property type="entry name" value="SapB"/>
    <property type="match status" value="1"/>
</dbReference>
<evidence type="ECO:0000256" key="15">
    <source>
        <dbReference type="SAM" id="MobiDB-lite"/>
    </source>
</evidence>
<feature type="region of interest" description="Disordered" evidence="15">
    <location>
        <begin position="25"/>
        <end position="63"/>
    </location>
</feature>
<evidence type="ECO:0000256" key="2">
    <source>
        <dbReference type="ARBA" id="ARBA00008234"/>
    </source>
</evidence>
<comment type="cofactor">
    <cofactor evidence="13">
        <name>Zn(2+)</name>
        <dbReference type="ChEBI" id="CHEBI:29105"/>
    </cofactor>
    <text evidence="13">Binds 2 Zn(2+) ions per subunit.</text>
</comment>
<dbReference type="InterPro" id="IPR004843">
    <property type="entry name" value="Calcineurin-like_PHP"/>
</dbReference>
<dbReference type="Gene3D" id="3.60.21.10">
    <property type="match status" value="1"/>
</dbReference>
<feature type="binding site" evidence="13">
    <location>
        <position position="297"/>
    </location>
    <ligand>
        <name>Zn(2+)</name>
        <dbReference type="ChEBI" id="CHEBI:29105"/>
        <label>2</label>
    </ligand>
</feature>
<keyword evidence="3" id="KW-0964">Secreted</keyword>
<dbReference type="Pfam" id="PF00149">
    <property type="entry name" value="Metallophos"/>
    <property type="match status" value="1"/>
</dbReference>
<accession>A0AAV2I966</accession>
<feature type="disulfide bond" evidence="14">
    <location>
        <begin position="238"/>
        <end position="268"/>
    </location>
</feature>
<dbReference type="EMBL" id="CAXITT010000541">
    <property type="protein sequence ID" value="CAL1543340.1"/>
    <property type="molecule type" value="Genomic_DNA"/>
</dbReference>
<comment type="subcellular location">
    <subcellularLocation>
        <location evidence="1">Secreted</location>
    </subcellularLocation>
</comment>
<dbReference type="PROSITE" id="PS50015">
    <property type="entry name" value="SAP_B"/>
    <property type="match status" value="1"/>
</dbReference>
<name>A0AAV2I966_LYMST</name>
<feature type="binding site" evidence="13">
    <location>
        <position position="479"/>
    </location>
    <ligand>
        <name>Zn(2+)</name>
        <dbReference type="ChEBI" id="CHEBI:29105"/>
        <label>1</label>
    </ligand>
</feature>
<evidence type="ECO:0000256" key="16">
    <source>
        <dbReference type="SAM" id="SignalP"/>
    </source>
</evidence>
<feature type="compositionally biased region" description="Polar residues" evidence="15">
    <location>
        <begin position="41"/>
        <end position="59"/>
    </location>
</feature>
<evidence type="ECO:0000256" key="11">
    <source>
        <dbReference type="ARBA" id="ARBA00047268"/>
    </source>
</evidence>
<dbReference type="SUPFAM" id="SSF56300">
    <property type="entry name" value="Metallo-dependent phosphatases"/>
    <property type="match status" value="1"/>
</dbReference>
<dbReference type="InterPro" id="IPR045473">
    <property type="entry name" value="ASM_C"/>
</dbReference>
<feature type="domain" description="Saposin B-type" evidence="17">
    <location>
        <begin position="95"/>
        <end position="179"/>
    </location>
</feature>
<feature type="binding site" evidence="13">
    <location>
        <position position="219"/>
    </location>
    <ligand>
        <name>Zn(2+)</name>
        <dbReference type="ChEBI" id="CHEBI:29105"/>
        <label>1</label>
    </ligand>
</feature>
<keyword evidence="6 12" id="KW-0378">Hydrolase</keyword>
<dbReference type="GO" id="GO:0046513">
    <property type="term" value="P:ceramide biosynthetic process"/>
    <property type="evidence" value="ECO:0007669"/>
    <property type="project" value="TreeGrafter"/>
</dbReference>
<evidence type="ECO:0000256" key="5">
    <source>
        <dbReference type="ARBA" id="ARBA00022729"/>
    </source>
</evidence>
<dbReference type="InterPro" id="IPR041805">
    <property type="entry name" value="ASMase/PPN1_MPP"/>
</dbReference>
<feature type="binding site" evidence="13">
    <location>
        <position position="477"/>
    </location>
    <ligand>
        <name>Zn(2+)</name>
        <dbReference type="ChEBI" id="CHEBI:29105"/>
        <label>2</label>
    </ligand>
</feature>
<feature type="disulfide bond" evidence="14">
    <location>
        <begin position="403"/>
        <end position="451"/>
    </location>
</feature>
<comment type="caution">
    <text evidence="18">The sequence shown here is derived from an EMBL/GenBank/DDBJ whole genome shotgun (WGS) entry which is preliminary data.</text>
</comment>
<dbReference type="Gene3D" id="1.10.225.10">
    <property type="entry name" value="Saposin-like"/>
    <property type="match status" value="1"/>
</dbReference>
<comment type="catalytic activity">
    <reaction evidence="11">
        <text>a sphingomyelin + H2O = phosphocholine + an N-acylsphing-4-enine + H(+)</text>
        <dbReference type="Rhea" id="RHEA:19253"/>
        <dbReference type="ChEBI" id="CHEBI:15377"/>
        <dbReference type="ChEBI" id="CHEBI:15378"/>
        <dbReference type="ChEBI" id="CHEBI:17636"/>
        <dbReference type="ChEBI" id="CHEBI:52639"/>
        <dbReference type="ChEBI" id="CHEBI:295975"/>
        <dbReference type="EC" id="3.1.4.12"/>
    </reaction>
    <physiologicalReaction direction="left-to-right" evidence="11">
        <dbReference type="Rhea" id="RHEA:19254"/>
    </physiologicalReaction>
</comment>
<evidence type="ECO:0000256" key="14">
    <source>
        <dbReference type="PIRSR" id="PIRSR000948-2"/>
    </source>
</evidence>
<protein>
    <recommendedName>
        <fullName evidence="12">Sphingomyelin phosphodiesterase</fullName>
    </recommendedName>
</protein>
<evidence type="ECO:0000256" key="12">
    <source>
        <dbReference type="PIRNR" id="PIRNR000948"/>
    </source>
</evidence>
<sequence>MKPWLSFFIFTFCTMAVLEARSKVVGDSKQTQTPERGGDTASKSVKISSVGTPASNNGHGATDGVVKFGDDKSSGMGINKMASYLQRHRRLDRWGNVTCGVCVFVVTEIRDMIRRATAVQTIVQEVIKFCVNFKIEDEHVCKLIVPQFQEEVLYVVDNLLLSPDEACGIILGDACATPYFPGEMWNVTLPDTPKPIPRPPTPPKPGAPTLRFLQLTDLHLDFQYAVGSPVPCGEPLCCRVDDNITRTSTLTSHAQPGKAGKYGDYQNCDVPIDMLIALFSHLSSIQDQFDYIIMTGDIPAHDVWSQSRTQQVYHLTALDKLFDQYLPNKPVYACVGNHETSPINAFPPPGIPGQDMGWLYGALAESWGKWLPSSAMDTVFRCGVYSMSPYPGLRIVSINNNYCNNGNWWLLLNSTDPCDVLQWLIEELQSAEVKGEKVHILMHIPPGDPNCLKYWSFNFYNIVNRYENTVVNQFYGHSHQDWYTMFYDNLTFQRPVAFGFVSPSVTTYSLNNPIYRIYTLDGDYANSSWAVLDYSNFYLNLTEANLSDKPQWQFEYSPKKAYNMTGLYAKDWDDLLKRMEADDDLFQQFYLHNKNMYPRTPCHGNCKTELLCDIIEGRSYDPDLCSKHINVT</sequence>
<dbReference type="InterPro" id="IPR011001">
    <property type="entry name" value="Saposin-like"/>
</dbReference>
<feature type="disulfide bond" evidence="14">
    <location>
        <begin position="232"/>
        <end position="237"/>
    </location>
</feature>
<dbReference type="InterPro" id="IPR008139">
    <property type="entry name" value="SaposinB_dom"/>
</dbReference>
<feature type="binding site" evidence="13">
    <location>
        <position position="297"/>
    </location>
    <ligand>
        <name>Zn(2+)</name>
        <dbReference type="ChEBI" id="CHEBI:29105"/>
        <label>1</label>
    </ligand>
</feature>
<dbReference type="PIRSF" id="PIRSF000948">
    <property type="entry name" value="Sphingomy_PDE"/>
    <property type="match status" value="1"/>
</dbReference>
<proteinExistence type="inferred from homology"/>
<keyword evidence="7 13" id="KW-0862">Zinc</keyword>
<keyword evidence="5 16" id="KW-0732">Signal</keyword>
<evidence type="ECO:0000313" key="19">
    <source>
        <dbReference type="Proteomes" id="UP001497497"/>
    </source>
</evidence>
<evidence type="ECO:0000313" key="18">
    <source>
        <dbReference type="EMBL" id="CAL1543340.1"/>
    </source>
</evidence>
<dbReference type="GO" id="GO:0016020">
    <property type="term" value="C:membrane"/>
    <property type="evidence" value="ECO:0007669"/>
    <property type="project" value="GOC"/>
</dbReference>
<evidence type="ECO:0000256" key="9">
    <source>
        <dbReference type="ARBA" id="ARBA00023180"/>
    </source>
</evidence>
<organism evidence="18 19">
    <name type="scientific">Lymnaea stagnalis</name>
    <name type="common">Great pond snail</name>
    <name type="synonym">Helix stagnalis</name>
    <dbReference type="NCBI Taxonomy" id="6523"/>
    <lineage>
        <taxon>Eukaryota</taxon>
        <taxon>Metazoa</taxon>
        <taxon>Spiralia</taxon>
        <taxon>Lophotrochozoa</taxon>
        <taxon>Mollusca</taxon>
        <taxon>Gastropoda</taxon>
        <taxon>Heterobranchia</taxon>
        <taxon>Euthyneura</taxon>
        <taxon>Panpulmonata</taxon>
        <taxon>Hygrophila</taxon>
        <taxon>Lymnaeoidea</taxon>
        <taxon>Lymnaeidae</taxon>
        <taxon>Lymnaea</taxon>
    </lineage>
</organism>
<gene>
    <name evidence="18" type="ORF">GSLYS_00016874001</name>
</gene>
<evidence type="ECO:0000256" key="7">
    <source>
        <dbReference type="ARBA" id="ARBA00022833"/>
    </source>
</evidence>
<evidence type="ECO:0000256" key="13">
    <source>
        <dbReference type="PIRSR" id="PIRSR000948-1"/>
    </source>
</evidence>
<reference evidence="18 19" key="1">
    <citation type="submission" date="2024-04" db="EMBL/GenBank/DDBJ databases">
        <authorList>
            <consortium name="Genoscope - CEA"/>
            <person name="William W."/>
        </authorList>
    </citation>
    <scope>NUCLEOTIDE SEQUENCE [LARGE SCALE GENOMIC DNA]</scope>
</reference>
<dbReference type="GO" id="GO:0061750">
    <property type="term" value="F:acid sphingomyelin phosphodiesterase activity"/>
    <property type="evidence" value="ECO:0007669"/>
    <property type="project" value="TreeGrafter"/>
</dbReference>
<dbReference type="PANTHER" id="PTHR10340">
    <property type="entry name" value="SPHINGOMYELIN PHOSPHODIESTERASE"/>
    <property type="match status" value="1"/>
</dbReference>
<feature type="disulfide bond" evidence="14">
    <location>
        <begin position="99"/>
        <end position="175"/>
    </location>
</feature>
<dbReference type="InterPro" id="IPR029052">
    <property type="entry name" value="Metallo-depent_PP-like"/>
</dbReference>
<comment type="similarity">
    <text evidence="2 12">Belongs to the acid sphingomyelinase family.</text>
</comment>
<dbReference type="GO" id="GO:0005615">
    <property type="term" value="C:extracellular space"/>
    <property type="evidence" value="ECO:0007669"/>
    <property type="project" value="TreeGrafter"/>
</dbReference>
<dbReference type="CDD" id="cd00842">
    <property type="entry name" value="MPP_ASMase"/>
    <property type="match status" value="1"/>
</dbReference>
<evidence type="ECO:0000256" key="10">
    <source>
        <dbReference type="ARBA" id="ARBA00023295"/>
    </source>
</evidence>
<keyword evidence="8 14" id="KW-1015">Disulfide bond</keyword>
<comment type="function">
    <text evidence="12">Converts sphingomyelin to ceramide.</text>
</comment>
<dbReference type="InterPro" id="IPR011160">
    <property type="entry name" value="Sphingomy_PDE"/>
</dbReference>
<feature type="disulfide bond" evidence="14">
    <location>
        <begin position="130"/>
        <end position="141"/>
    </location>
</feature>
<dbReference type="Pfam" id="PF19272">
    <property type="entry name" value="ASMase_C"/>
    <property type="match status" value="1"/>
</dbReference>
<dbReference type="GO" id="GO:0046872">
    <property type="term" value="F:metal ion binding"/>
    <property type="evidence" value="ECO:0007669"/>
    <property type="project" value="UniProtKB-KW"/>
</dbReference>
<dbReference type="GO" id="GO:0005764">
    <property type="term" value="C:lysosome"/>
    <property type="evidence" value="ECO:0007669"/>
    <property type="project" value="TreeGrafter"/>
</dbReference>
<dbReference type="GO" id="GO:0006685">
    <property type="term" value="P:sphingomyelin catabolic process"/>
    <property type="evidence" value="ECO:0007669"/>
    <property type="project" value="UniProtKB-UniRule"/>
</dbReference>
<dbReference type="Proteomes" id="UP001497497">
    <property type="component" value="Unassembled WGS sequence"/>
</dbReference>
<keyword evidence="19" id="KW-1185">Reference proteome</keyword>
<evidence type="ECO:0000256" key="1">
    <source>
        <dbReference type="ARBA" id="ARBA00004613"/>
    </source>
</evidence>
<evidence type="ECO:0000256" key="3">
    <source>
        <dbReference type="ARBA" id="ARBA00022525"/>
    </source>
</evidence>
<feature type="disulfide bond" evidence="14">
    <location>
        <begin position="102"/>
        <end position="167"/>
    </location>
</feature>
<dbReference type="PANTHER" id="PTHR10340:SF34">
    <property type="entry name" value="SPHINGOMYELIN PHOSPHODIESTERASE"/>
    <property type="match status" value="1"/>
</dbReference>